<dbReference type="InterPro" id="IPR043502">
    <property type="entry name" value="DNA/RNA_pol_sf"/>
</dbReference>
<comment type="caution">
    <text evidence="2">The sequence shown here is derived from an EMBL/GenBank/DDBJ whole genome shotgun (WGS) entry which is preliminary data.</text>
</comment>
<accession>A0AAN7D2K5</accession>
<keyword evidence="3" id="KW-1185">Reference proteome</keyword>
<dbReference type="SUPFAM" id="SSF56672">
    <property type="entry name" value="DNA/RNA polymerases"/>
    <property type="match status" value="1"/>
</dbReference>
<evidence type="ECO:0000313" key="2">
    <source>
        <dbReference type="EMBL" id="KAK4509432.1"/>
    </source>
</evidence>
<dbReference type="Gene3D" id="3.60.10.10">
    <property type="entry name" value="Endonuclease/exonuclease/phosphatase"/>
    <property type="match status" value="1"/>
</dbReference>
<dbReference type="CDD" id="cd01650">
    <property type="entry name" value="RT_nLTR_like"/>
    <property type="match status" value="1"/>
</dbReference>
<dbReference type="RefSeq" id="XP_064676098.1">
    <property type="nucleotide sequence ID" value="XM_064827041.1"/>
</dbReference>
<protein>
    <recommendedName>
        <fullName evidence="1">Reverse transcriptase domain-containing protein</fullName>
    </recommendedName>
</protein>
<dbReference type="Proteomes" id="UP001304243">
    <property type="component" value="Unassembled WGS sequence"/>
</dbReference>
<feature type="domain" description="Reverse transcriptase" evidence="1">
    <location>
        <begin position="452"/>
        <end position="745"/>
    </location>
</feature>
<dbReference type="InterPro" id="IPR036691">
    <property type="entry name" value="Endo/exonu/phosph_ase_sf"/>
</dbReference>
<dbReference type="AlphaFoldDB" id="A0AAN7D2K5"/>
<dbReference type="EMBL" id="JASEJX010000039">
    <property type="protein sequence ID" value="KAK4509432.1"/>
    <property type="molecule type" value="Genomic_DNA"/>
</dbReference>
<dbReference type="InterPro" id="IPR000477">
    <property type="entry name" value="RT_dom"/>
</dbReference>
<organism evidence="2 3">
    <name type="scientific">Mucor velutinosus</name>
    <dbReference type="NCBI Taxonomy" id="708070"/>
    <lineage>
        <taxon>Eukaryota</taxon>
        <taxon>Fungi</taxon>
        <taxon>Fungi incertae sedis</taxon>
        <taxon>Mucoromycota</taxon>
        <taxon>Mucoromycotina</taxon>
        <taxon>Mucoromycetes</taxon>
        <taxon>Mucorales</taxon>
        <taxon>Mucorineae</taxon>
        <taxon>Mucoraceae</taxon>
        <taxon>Mucor</taxon>
    </lineage>
</organism>
<dbReference type="Pfam" id="PF00078">
    <property type="entry name" value="RVT_1"/>
    <property type="match status" value="1"/>
</dbReference>
<dbReference type="SUPFAM" id="SSF56219">
    <property type="entry name" value="DNase I-like"/>
    <property type="match status" value="1"/>
</dbReference>
<gene>
    <name evidence="2" type="ORF">ATC70_007784</name>
</gene>
<evidence type="ECO:0000313" key="3">
    <source>
        <dbReference type="Proteomes" id="UP001304243"/>
    </source>
</evidence>
<name>A0AAN7D2K5_9FUNG</name>
<sequence>MLDLKFQSVQSIWTSKCGIFNFNRNIHMEKIHISDDDRIIFAKLTIPAEPDLLPIYVLNIYAPADSSQNRAIFYNSLMNYIKSLDSYGDILERLILAGDFNFQYDLRLPNNAPTKRPAAFVLFTDTFLHDCNNNYSDSLFETLPTFRRGKVIKTLDYIMVGRQLKELYFDNNVEHVSSVWTDHALLTIKLRLQLNNTGKGLWRANPNLVHYKSYVKKIHSGISHFMQTILANSSDSNQIKWDRLKGYIRKLTKAYCSNRASWRKQRLKDLQSSRNQLIRRLKGDQEALQQELPKVEKPIAQLEHEIALNATLKAGRLWLDNNEHSIGFLKKTGERRLAQRTMDTITHPTTEVPCTTTADKLEAVHAYYDVLYSPEPTHRYSMDKLLRGIQNTISVDDAEFIISSIDMDDILKSATRCPKVSSPGRDGLPYPILRLILAHPDCKDLVLAVYNDALNLGVFPPSWQETCIVLLPKKGDLWNLANWRPISLINTDCKVFTRILNSRVIGAANKVITGHQAGFMPTRFIGDHGLALRLLMEDAQLHSNRAVGVAIDSAKAYDYVNEQYICKVLQKFGFPSTFITSVRNLFFKTKIAINVNGFMTDPVSQKRGLRQGDSISPVLFNFALEPLLLAILNDEKIKGYSIHTAAVKSSSLQLVAPAPVKLLAYADDLLVLVNNCAEMQAIQDHISCYGRASNARVNYHKSIAFPLAGDRSRVRPDLFRLSSRLQFQWYDSDSPSYIKYLGYPIWFSKAQRDDFCKGTILKLQASLDRHRTRSISVYGRANMVNSLFLARFWHMLRVTTLPTAFERKISSLVYQFVCHKIVPTMKKSVIYLPKHVGGLGVIDIKVQQHILQQRYVRALLLDNQVSRPIPAFLMQLLCAFIQVTYGAAHPQLPLLFRNLRFGTSLPHQHCLLPILRSVDAFAVEASWSDCGLSVDTLLQLPMTVLFDPATTDPSLLYHKQFRQLPARVFLEQSRLPEALVFKARAACSSPGLLSRMVAAVRSNTIHFVSSLCPILLANPAGPEPLLVTGGGVDLSPYYCHKLSYQGITILSMSNTELRAMYMRDHPPITNPRVDVNRLTVASFLQTKMPSAARNLWFRLIHNKVSSKVNVYKIFKLPDDLCVYCGYRETATHMLFTCPANWDIWINYFALLFVPLGPLDMSQVATDVLSLDLSSYCLLDSSLKVSTFEAVTCVITAIWRAKWRDHYDSVGFDNQSVMDRAMTNLRRISSLNLLS</sequence>
<evidence type="ECO:0000259" key="1">
    <source>
        <dbReference type="PROSITE" id="PS50878"/>
    </source>
</evidence>
<dbReference type="PROSITE" id="PS50878">
    <property type="entry name" value="RT_POL"/>
    <property type="match status" value="1"/>
</dbReference>
<dbReference type="PANTHER" id="PTHR19446">
    <property type="entry name" value="REVERSE TRANSCRIPTASES"/>
    <property type="match status" value="1"/>
</dbReference>
<proteinExistence type="predicted"/>
<dbReference type="GeneID" id="89951470"/>
<reference evidence="2 3" key="1">
    <citation type="submission" date="2022-11" db="EMBL/GenBank/DDBJ databases">
        <title>Mucor velutinosus strain NIH1002 WGS.</title>
        <authorList>
            <person name="Subramanian P."/>
            <person name="Mullikin J.C."/>
            <person name="Segre J.A."/>
            <person name="Zelazny A.M."/>
        </authorList>
    </citation>
    <scope>NUCLEOTIDE SEQUENCE [LARGE SCALE GENOMIC DNA]</scope>
    <source>
        <strain evidence="2 3">NIH1002</strain>
    </source>
</reference>